<dbReference type="InterPro" id="IPR009057">
    <property type="entry name" value="Homeodomain-like_sf"/>
</dbReference>
<evidence type="ECO:0000313" key="5">
    <source>
        <dbReference type="EMBL" id="STP29155.1"/>
    </source>
</evidence>
<evidence type="ECO:0000259" key="4">
    <source>
        <dbReference type="PROSITE" id="PS01124"/>
    </source>
</evidence>
<dbReference type="EMBL" id="UGIF01000002">
    <property type="protein sequence ID" value="STP29155.1"/>
    <property type="molecule type" value="Genomic_DNA"/>
</dbReference>
<feature type="domain" description="HTH araC/xylS-type" evidence="4">
    <location>
        <begin position="163"/>
        <end position="261"/>
    </location>
</feature>
<dbReference type="AlphaFoldDB" id="A0A377KIV4"/>
<dbReference type="GO" id="GO:0043565">
    <property type="term" value="F:sequence-specific DNA binding"/>
    <property type="evidence" value="ECO:0007669"/>
    <property type="project" value="InterPro"/>
</dbReference>
<dbReference type="PANTHER" id="PTHR43280">
    <property type="entry name" value="ARAC-FAMILY TRANSCRIPTIONAL REGULATOR"/>
    <property type="match status" value="1"/>
</dbReference>
<protein>
    <submittedName>
        <fullName evidence="5">AraC-like ligand binding domain protein</fullName>
    </submittedName>
</protein>
<dbReference type="Proteomes" id="UP000254070">
    <property type="component" value="Unassembled WGS sequence"/>
</dbReference>
<dbReference type="SUPFAM" id="SSF51011">
    <property type="entry name" value="Glycosyl hydrolase domain"/>
    <property type="match status" value="1"/>
</dbReference>
<dbReference type="PROSITE" id="PS01124">
    <property type="entry name" value="HTH_ARAC_FAMILY_2"/>
    <property type="match status" value="1"/>
</dbReference>
<sequence>MDNLHACHINYYRITTPQRFYAEHLTLLLVLKGQLIVEHDTHKQRLDTQQLYCLNGHQFAVFSANNEREAVVLCLEIDSLFFADQFPAFFNVHFQIPSEDATATANGELLQAITDLGLNEFNQRDEQKIYRMMKLESIIFLLTQRYQTDRHHPIQISGYRQLPDILQYIDAHIHEGIKVKDIAAHFYVSESALSKRFKKETGEQLSHYIKKIQIHKSLSSLQYSKKSIEQIALESGFASVKVYREQFKAFLKMTPTDYRQSQPPMAQQTTFAKSTVQSDLSDKEILHLLYQTVQQPARQPLLIDRRNRHLVIDEETKNGRFHVGETIIQLASLSDLTQVKVQHELTELIESGLIDCLYCQDLLNTSDISNTLANLLQLNSFPAFERLDTAFDFLVKHRLPLMIGFTLPTAATEYAADTSFSLIQKFLVHLKRKIDPSWVKHLRLSFQLPIDYSSAVQMHYLHLHDQIRHILPTVSIGIHLNLPDPLNVTTSEKQLRALHATIMDTADFINFDGDPNFVFHEDNRQKTAIESSHHYLREKIHWLKKVCHELAISKPLYLLNWNTLTGATVDYNGLFFRGAIILQELLGLSEQIQGYGFWLNNELHEQYTFDQPGLHAYSTGLDLYHFQSKKRPAFFCLSLIRRLQGQVIAQGEEYLMTKEGQNYQLLLWNTNFFDPHLSSEEAFLESQALDISIDVQVLPAGRYQVKQLDFDRNHGAVFYVYAQFQSAAQLDRETEAYIDQKTMMKLHVFDRMITDRFRHFSTIDTNGVQLFTFTLI</sequence>
<dbReference type="InterPro" id="IPR018060">
    <property type="entry name" value="HTH_AraC"/>
</dbReference>
<keyword evidence="1" id="KW-0805">Transcription regulation</keyword>
<dbReference type="GO" id="GO:0003700">
    <property type="term" value="F:DNA-binding transcription factor activity"/>
    <property type="evidence" value="ECO:0007669"/>
    <property type="project" value="InterPro"/>
</dbReference>
<dbReference type="Gene3D" id="3.20.20.80">
    <property type="entry name" value="Glycosidases"/>
    <property type="match status" value="1"/>
</dbReference>
<dbReference type="PROSITE" id="PS00041">
    <property type="entry name" value="HTH_ARAC_FAMILY_1"/>
    <property type="match status" value="1"/>
</dbReference>
<dbReference type="Pfam" id="PF12833">
    <property type="entry name" value="HTH_18"/>
    <property type="match status" value="1"/>
</dbReference>
<dbReference type="PANTHER" id="PTHR43280:SF2">
    <property type="entry name" value="HTH-TYPE TRANSCRIPTIONAL REGULATOR EXSA"/>
    <property type="match status" value="1"/>
</dbReference>
<dbReference type="InterPro" id="IPR017853">
    <property type="entry name" value="GH"/>
</dbReference>
<dbReference type="SMART" id="SM00342">
    <property type="entry name" value="HTH_ARAC"/>
    <property type="match status" value="1"/>
</dbReference>
<evidence type="ECO:0000256" key="3">
    <source>
        <dbReference type="ARBA" id="ARBA00023163"/>
    </source>
</evidence>
<keyword evidence="2" id="KW-0238">DNA-binding</keyword>
<organism evidence="5 6">
    <name type="scientific">Enterococcus durans</name>
    <dbReference type="NCBI Taxonomy" id="53345"/>
    <lineage>
        <taxon>Bacteria</taxon>
        <taxon>Bacillati</taxon>
        <taxon>Bacillota</taxon>
        <taxon>Bacilli</taxon>
        <taxon>Lactobacillales</taxon>
        <taxon>Enterococcaceae</taxon>
        <taxon>Enterococcus</taxon>
    </lineage>
</organism>
<reference evidence="5 6" key="1">
    <citation type="submission" date="2018-06" db="EMBL/GenBank/DDBJ databases">
        <authorList>
            <consortium name="Pathogen Informatics"/>
            <person name="Doyle S."/>
        </authorList>
    </citation>
    <scope>NUCLEOTIDE SEQUENCE [LARGE SCALE GENOMIC DNA]</scope>
    <source>
        <strain evidence="5 6">NCTC8129</strain>
    </source>
</reference>
<dbReference type="RefSeq" id="WP_181878435.1">
    <property type="nucleotide sequence ID" value="NZ_UGIF01000002.1"/>
</dbReference>
<accession>A0A377KIV4</accession>
<evidence type="ECO:0000313" key="6">
    <source>
        <dbReference type="Proteomes" id="UP000254070"/>
    </source>
</evidence>
<dbReference type="Gene3D" id="1.10.10.60">
    <property type="entry name" value="Homeodomain-like"/>
    <property type="match status" value="2"/>
</dbReference>
<evidence type="ECO:0000256" key="1">
    <source>
        <dbReference type="ARBA" id="ARBA00023015"/>
    </source>
</evidence>
<dbReference type="SUPFAM" id="SSF51445">
    <property type="entry name" value="(Trans)glycosidases"/>
    <property type="match status" value="1"/>
</dbReference>
<name>A0A377KIV4_9ENTE</name>
<gene>
    <name evidence="5" type="primary">tetD</name>
    <name evidence="5" type="ORF">NCTC8129_01344</name>
</gene>
<proteinExistence type="predicted"/>
<dbReference type="SUPFAM" id="SSF46689">
    <property type="entry name" value="Homeodomain-like"/>
    <property type="match status" value="2"/>
</dbReference>
<dbReference type="Gene3D" id="2.60.40.1500">
    <property type="entry name" value="Glycosyl hydrolase domain, family 39"/>
    <property type="match status" value="1"/>
</dbReference>
<dbReference type="InterPro" id="IPR018062">
    <property type="entry name" value="HTH_AraC-typ_CS"/>
</dbReference>
<evidence type="ECO:0000256" key="2">
    <source>
        <dbReference type="ARBA" id="ARBA00023125"/>
    </source>
</evidence>
<keyword evidence="3" id="KW-0804">Transcription</keyword>